<dbReference type="EC" id="1.14.99.56" evidence="15"/>
<evidence type="ECO:0000256" key="6">
    <source>
        <dbReference type="ARBA" id="ARBA00023001"/>
    </source>
</evidence>
<dbReference type="PANTHER" id="PTHR33353">
    <property type="entry name" value="PUTATIVE (AFU_ORTHOLOGUE AFUA_1G12560)-RELATED"/>
    <property type="match status" value="1"/>
</dbReference>
<dbReference type="GO" id="GO:0004497">
    <property type="term" value="F:monooxygenase activity"/>
    <property type="evidence" value="ECO:0007669"/>
    <property type="project" value="UniProtKB-KW"/>
</dbReference>
<keyword evidence="5 16" id="KW-0732">Signal</keyword>
<comment type="cofactor">
    <cofactor evidence="1">
        <name>Cu(2+)</name>
        <dbReference type="ChEBI" id="CHEBI:29036"/>
    </cofactor>
</comment>
<feature type="domain" description="Auxiliary Activity family 9 catalytic" evidence="17">
    <location>
        <begin position="17"/>
        <end position="230"/>
    </location>
</feature>
<keyword evidence="12" id="KW-0624">Polysaccharide degradation</keyword>
<accession>A0A084QUE6</accession>
<keyword evidence="19" id="KW-1185">Reference proteome</keyword>
<keyword evidence="7" id="KW-0560">Oxidoreductase</keyword>
<evidence type="ECO:0000256" key="8">
    <source>
        <dbReference type="ARBA" id="ARBA00023008"/>
    </source>
</evidence>
<evidence type="ECO:0000256" key="9">
    <source>
        <dbReference type="ARBA" id="ARBA00023033"/>
    </source>
</evidence>
<evidence type="ECO:0000256" key="12">
    <source>
        <dbReference type="ARBA" id="ARBA00023326"/>
    </source>
</evidence>
<sequence>MQFAAVLLALSGLASAHYTIPRISSGGVSGSDWQYTRRTENHYSNGPVTNVASSQMTCYELSPGTPAPQTLTVSAGSSITFTANSGFSHPGPVNVYLARAPSTAASFDGRGAVWFKIYEDRPTITSSSISWPSYTGPIQSANMRKQDQASVTVPIPRCVASGEYLVRFEHIAVHSAGSPGGAQLYLSCSQINITGGTGTARPNLLSFPGAYSPNDPGLLINIYWPVPQSYTNPGGRPLTC</sequence>
<dbReference type="PANTHER" id="PTHR33353:SF10">
    <property type="entry name" value="ENDO-BETA-1,4-GLUCANASE D"/>
    <property type="match status" value="1"/>
</dbReference>
<protein>
    <recommendedName>
        <fullName evidence="15">lytic cellulose monooxygenase (C4-dehydrogenating)</fullName>
        <ecNumber evidence="15">1.14.99.56</ecNumber>
    </recommendedName>
</protein>
<evidence type="ECO:0000313" key="18">
    <source>
        <dbReference type="EMBL" id="KFA67581.1"/>
    </source>
</evidence>
<evidence type="ECO:0000256" key="14">
    <source>
        <dbReference type="ARBA" id="ARBA00045077"/>
    </source>
</evidence>
<evidence type="ECO:0000256" key="10">
    <source>
        <dbReference type="ARBA" id="ARBA00023157"/>
    </source>
</evidence>
<dbReference type="InterPro" id="IPR049892">
    <property type="entry name" value="AA9"/>
</dbReference>
<dbReference type="OrthoDB" id="5271017at2759"/>
<keyword evidence="10" id="KW-1015">Disulfide bond</keyword>
<dbReference type="Gene3D" id="2.70.50.70">
    <property type="match status" value="1"/>
</dbReference>
<dbReference type="GO" id="GO:0046872">
    <property type="term" value="F:metal ion binding"/>
    <property type="evidence" value="ECO:0007669"/>
    <property type="project" value="UniProtKB-KW"/>
</dbReference>
<evidence type="ECO:0000256" key="7">
    <source>
        <dbReference type="ARBA" id="ARBA00023002"/>
    </source>
</evidence>
<evidence type="ECO:0000256" key="16">
    <source>
        <dbReference type="SAM" id="SignalP"/>
    </source>
</evidence>
<evidence type="ECO:0000256" key="1">
    <source>
        <dbReference type="ARBA" id="ARBA00001973"/>
    </source>
</evidence>
<dbReference type="CDD" id="cd21175">
    <property type="entry name" value="LPMO_AA9"/>
    <property type="match status" value="1"/>
</dbReference>
<keyword evidence="9" id="KW-0503">Monooxygenase</keyword>
<name>A0A084QUE6_STAC4</name>
<comment type="similarity">
    <text evidence="13">Belongs to the polysaccharide monooxygenase AA9 family.</text>
</comment>
<keyword evidence="3" id="KW-0964">Secreted</keyword>
<dbReference type="HOGENOM" id="CLU_031730_4_2_1"/>
<dbReference type="GO" id="GO:0030245">
    <property type="term" value="P:cellulose catabolic process"/>
    <property type="evidence" value="ECO:0007669"/>
    <property type="project" value="UniProtKB-KW"/>
</dbReference>
<feature type="chain" id="PRO_5001779832" description="lytic cellulose monooxygenase (C4-dehydrogenating)" evidence="16">
    <location>
        <begin position="17"/>
        <end position="240"/>
    </location>
</feature>
<keyword evidence="11" id="KW-0119">Carbohydrate metabolism</keyword>
<feature type="signal peptide" evidence="16">
    <location>
        <begin position="1"/>
        <end position="16"/>
    </location>
</feature>
<dbReference type="Pfam" id="PF03443">
    <property type="entry name" value="AA9"/>
    <property type="match status" value="1"/>
</dbReference>
<comment type="subcellular location">
    <subcellularLocation>
        <location evidence="2">Secreted</location>
    </subcellularLocation>
</comment>
<dbReference type="EMBL" id="KL660177">
    <property type="protein sequence ID" value="KFA67581.1"/>
    <property type="molecule type" value="Genomic_DNA"/>
</dbReference>
<comment type="catalytic activity">
    <reaction evidence="14">
        <text>[(1-&gt;4)-beta-D-glucosyl]n+m + reduced acceptor + O2 = 4-dehydro-beta-D-glucosyl-[(1-&gt;4)-beta-D-glucosyl]n-1 + [(1-&gt;4)-beta-D-glucosyl]m + acceptor + H2O.</text>
        <dbReference type="EC" id="1.14.99.56"/>
    </reaction>
</comment>
<dbReference type="GO" id="GO:0005576">
    <property type="term" value="C:extracellular region"/>
    <property type="evidence" value="ECO:0007669"/>
    <property type="project" value="UniProtKB-SubCell"/>
</dbReference>
<evidence type="ECO:0000256" key="4">
    <source>
        <dbReference type="ARBA" id="ARBA00022723"/>
    </source>
</evidence>
<evidence type="ECO:0000256" key="5">
    <source>
        <dbReference type="ARBA" id="ARBA00022729"/>
    </source>
</evidence>
<proteinExistence type="inferred from homology"/>
<keyword evidence="6" id="KW-0136">Cellulose degradation</keyword>
<evidence type="ECO:0000256" key="15">
    <source>
        <dbReference type="ARBA" id="ARBA00047174"/>
    </source>
</evidence>
<dbReference type="Proteomes" id="UP000028524">
    <property type="component" value="Unassembled WGS sequence"/>
</dbReference>
<dbReference type="OMA" id="HFYMAKV"/>
<evidence type="ECO:0000256" key="11">
    <source>
        <dbReference type="ARBA" id="ARBA00023277"/>
    </source>
</evidence>
<evidence type="ECO:0000256" key="2">
    <source>
        <dbReference type="ARBA" id="ARBA00004613"/>
    </source>
</evidence>
<dbReference type="STRING" id="1283841.A0A084QUE6"/>
<dbReference type="InParanoid" id="A0A084QUE6"/>
<gene>
    <name evidence="18" type="ORF">S40285_08348</name>
</gene>
<keyword evidence="4" id="KW-0479">Metal-binding</keyword>
<organism evidence="18 19">
    <name type="scientific">Stachybotrys chlorohalonatus (strain IBT 40285)</name>
    <dbReference type="NCBI Taxonomy" id="1283841"/>
    <lineage>
        <taxon>Eukaryota</taxon>
        <taxon>Fungi</taxon>
        <taxon>Dikarya</taxon>
        <taxon>Ascomycota</taxon>
        <taxon>Pezizomycotina</taxon>
        <taxon>Sordariomycetes</taxon>
        <taxon>Hypocreomycetidae</taxon>
        <taxon>Hypocreales</taxon>
        <taxon>Stachybotryaceae</taxon>
        <taxon>Stachybotrys</taxon>
    </lineage>
</organism>
<evidence type="ECO:0000256" key="3">
    <source>
        <dbReference type="ARBA" id="ARBA00022525"/>
    </source>
</evidence>
<dbReference type="AlphaFoldDB" id="A0A084QUE6"/>
<dbReference type="InterPro" id="IPR005103">
    <property type="entry name" value="AA9_LPMO"/>
</dbReference>
<keyword evidence="8" id="KW-0186">Copper</keyword>
<reference evidence="18 19" key="1">
    <citation type="journal article" date="2014" name="BMC Genomics">
        <title>Comparative genome sequencing reveals chemotype-specific gene clusters in the toxigenic black mold Stachybotrys.</title>
        <authorList>
            <person name="Semeiks J."/>
            <person name="Borek D."/>
            <person name="Otwinowski Z."/>
            <person name="Grishin N.V."/>
        </authorList>
    </citation>
    <scope>NUCLEOTIDE SEQUENCE [LARGE SCALE GENOMIC DNA]</scope>
    <source>
        <strain evidence="18 19">IBT 40285</strain>
    </source>
</reference>
<evidence type="ECO:0000256" key="13">
    <source>
        <dbReference type="ARBA" id="ARBA00044502"/>
    </source>
</evidence>
<evidence type="ECO:0000313" key="19">
    <source>
        <dbReference type="Proteomes" id="UP000028524"/>
    </source>
</evidence>
<evidence type="ECO:0000259" key="17">
    <source>
        <dbReference type="Pfam" id="PF03443"/>
    </source>
</evidence>